<dbReference type="Proteomes" id="UP001152795">
    <property type="component" value="Unassembled WGS sequence"/>
</dbReference>
<comment type="caution">
    <text evidence="1">The sequence shown here is derived from an EMBL/GenBank/DDBJ whole genome shotgun (WGS) entry which is preliminary data.</text>
</comment>
<name>A0A6S7IRX3_PARCT</name>
<dbReference type="EMBL" id="CACRXK020011017">
    <property type="protein sequence ID" value="CAB4020557.1"/>
    <property type="molecule type" value="Genomic_DNA"/>
</dbReference>
<keyword evidence="2" id="KW-1185">Reference proteome</keyword>
<accession>A0A6S7IRX3</accession>
<dbReference type="AlphaFoldDB" id="A0A6S7IRX3"/>
<gene>
    <name evidence="1" type="ORF">PACLA_8A011070</name>
</gene>
<proteinExistence type="predicted"/>
<reference evidence="1" key="1">
    <citation type="submission" date="2020-04" db="EMBL/GenBank/DDBJ databases">
        <authorList>
            <person name="Alioto T."/>
            <person name="Alioto T."/>
            <person name="Gomez Garrido J."/>
        </authorList>
    </citation>
    <scope>NUCLEOTIDE SEQUENCE</scope>
    <source>
        <strain evidence="1">A484AB</strain>
    </source>
</reference>
<sequence length="49" mass="5365">MEKVGMCCLARPQGLDVPRVSGAIPLLQLHNSSMEEETSTSWCLTTCLK</sequence>
<evidence type="ECO:0000313" key="2">
    <source>
        <dbReference type="Proteomes" id="UP001152795"/>
    </source>
</evidence>
<organism evidence="1 2">
    <name type="scientific">Paramuricea clavata</name>
    <name type="common">Red gorgonian</name>
    <name type="synonym">Violescent sea-whip</name>
    <dbReference type="NCBI Taxonomy" id="317549"/>
    <lineage>
        <taxon>Eukaryota</taxon>
        <taxon>Metazoa</taxon>
        <taxon>Cnidaria</taxon>
        <taxon>Anthozoa</taxon>
        <taxon>Octocorallia</taxon>
        <taxon>Malacalcyonacea</taxon>
        <taxon>Plexauridae</taxon>
        <taxon>Paramuricea</taxon>
    </lineage>
</organism>
<evidence type="ECO:0000313" key="1">
    <source>
        <dbReference type="EMBL" id="CAB4020557.1"/>
    </source>
</evidence>
<protein>
    <submittedName>
        <fullName evidence="1">Uncharacterized protein</fullName>
    </submittedName>
</protein>